<evidence type="ECO:0000313" key="1">
    <source>
        <dbReference type="EMBL" id="KAH6635834.1"/>
    </source>
</evidence>
<organism evidence="1 2">
    <name type="scientific">Chaetomium tenue</name>
    <dbReference type="NCBI Taxonomy" id="1854479"/>
    <lineage>
        <taxon>Eukaryota</taxon>
        <taxon>Fungi</taxon>
        <taxon>Dikarya</taxon>
        <taxon>Ascomycota</taxon>
        <taxon>Pezizomycotina</taxon>
        <taxon>Sordariomycetes</taxon>
        <taxon>Sordariomycetidae</taxon>
        <taxon>Sordariales</taxon>
        <taxon>Chaetomiaceae</taxon>
        <taxon>Chaetomium</taxon>
    </lineage>
</organism>
<proteinExistence type="predicted"/>
<dbReference type="EMBL" id="JAGIZQ010000003">
    <property type="protein sequence ID" value="KAH6635834.1"/>
    <property type="molecule type" value="Genomic_DNA"/>
</dbReference>
<sequence>MDDEEYYGGQFQGCATPGLTSELGPFLDPGVVIHGYSIQNQPTVDPRDTIVAGGSRRAVGLTSETDQHEDPTPSYAPGYLYGNTATYFVGHEGIVGAEHVSQAMADVTSPNIWPVQEMGYPGIPFVSAEYGPRTVEDETQTASAHIGNQSSIEIPISYPSAGNDFLSAMVTDQSSSSSPSPPSSPLSSHIEPGGDIVCTEGKCAQNPQRFRRPGDYNMHTKIHTLPYKCTSAGCPWGQRGKGFYQRRELVRHEKTHLASLSFSCPVESCSSRATREDNMIRHLKNTHGIKVKKADIPRLCGR</sequence>
<comment type="caution">
    <text evidence="1">The sequence shown here is derived from an EMBL/GenBank/DDBJ whole genome shotgun (WGS) entry which is preliminary data.</text>
</comment>
<accession>A0ACB7PC08</accession>
<gene>
    <name evidence="1" type="ORF">F5144DRAFT_529009</name>
</gene>
<evidence type="ECO:0000313" key="2">
    <source>
        <dbReference type="Proteomes" id="UP000724584"/>
    </source>
</evidence>
<reference evidence="1 2" key="1">
    <citation type="journal article" date="2021" name="Nat. Commun.">
        <title>Genetic determinants of endophytism in the Arabidopsis root mycobiome.</title>
        <authorList>
            <person name="Mesny F."/>
            <person name="Miyauchi S."/>
            <person name="Thiergart T."/>
            <person name="Pickel B."/>
            <person name="Atanasova L."/>
            <person name="Karlsson M."/>
            <person name="Huettel B."/>
            <person name="Barry K.W."/>
            <person name="Haridas S."/>
            <person name="Chen C."/>
            <person name="Bauer D."/>
            <person name="Andreopoulos W."/>
            <person name="Pangilinan J."/>
            <person name="LaButti K."/>
            <person name="Riley R."/>
            <person name="Lipzen A."/>
            <person name="Clum A."/>
            <person name="Drula E."/>
            <person name="Henrissat B."/>
            <person name="Kohler A."/>
            <person name="Grigoriev I.V."/>
            <person name="Martin F.M."/>
            <person name="Hacquard S."/>
        </authorList>
    </citation>
    <scope>NUCLEOTIDE SEQUENCE [LARGE SCALE GENOMIC DNA]</scope>
    <source>
        <strain evidence="1 2">MPI-SDFR-AT-0079</strain>
    </source>
</reference>
<protein>
    <submittedName>
        <fullName evidence="1">Uncharacterized protein</fullName>
    </submittedName>
</protein>
<dbReference type="Proteomes" id="UP000724584">
    <property type="component" value="Unassembled WGS sequence"/>
</dbReference>
<keyword evidence="2" id="KW-1185">Reference proteome</keyword>
<name>A0ACB7PC08_9PEZI</name>